<dbReference type="SUPFAM" id="SSF48334">
    <property type="entry name" value="DNA repair protein MutS, domain III"/>
    <property type="match status" value="1"/>
</dbReference>
<dbReference type="Gene3D" id="3.40.50.300">
    <property type="entry name" value="P-loop containing nucleotide triphosphate hydrolases"/>
    <property type="match status" value="1"/>
</dbReference>
<feature type="coiled-coil region" evidence="9">
    <location>
        <begin position="523"/>
        <end position="577"/>
    </location>
</feature>
<dbReference type="SMART" id="SM00463">
    <property type="entry name" value="SMR"/>
    <property type="match status" value="1"/>
</dbReference>
<dbReference type="Pfam" id="PF01713">
    <property type="entry name" value="Smr"/>
    <property type="match status" value="1"/>
</dbReference>
<evidence type="ECO:0000256" key="5">
    <source>
        <dbReference type="ARBA" id="ARBA00022840"/>
    </source>
</evidence>
<dbReference type="SUPFAM" id="SSF160443">
    <property type="entry name" value="SMR domain-like"/>
    <property type="match status" value="1"/>
</dbReference>
<dbReference type="PROSITE" id="PS00486">
    <property type="entry name" value="DNA_MISMATCH_REPAIR_2"/>
    <property type="match status" value="1"/>
</dbReference>
<dbReference type="PANTHER" id="PTHR48466:SF2">
    <property type="entry name" value="OS10G0509000 PROTEIN"/>
    <property type="match status" value="1"/>
</dbReference>
<dbReference type="InterPro" id="IPR036063">
    <property type="entry name" value="Smr_dom_sf"/>
</dbReference>
<comment type="function">
    <text evidence="8">Acts as a ribosome collision sensor, splitting the ribosome into its 2 subunits. Detects stalled/collided 70S ribosomes which it binds and splits by an ATP-hydrolysis driven conformational change. Acts upstream of the ribosome quality control system (RQC), a ribosome-associated complex that mediates the extraction of incompletely synthesized nascent chains from stalled ribosomes and their subsequent degradation. Probably generates substrates for RQC.</text>
</comment>
<evidence type="ECO:0000256" key="3">
    <source>
        <dbReference type="ARBA" id="ARBA00022741"/>
    </source>
</evidence>
<dbReference type="NCBIfam" id="TIGR01069">
    <property type="entry name" value="mutS2"/>
    <property type="match status" value="1"/>
</dbReference>
<dbReference type="InterPro" id="IPR005747">
    <property type="entry name" value="MutS2"/>
</dbReference>
<dbReference type="EC" id="3.6.4.-" evidence="8"/>
<keyword evidence="8 12" id="KW-0255">Endonuclease</keyword>
<keyword evidence="7 8" id="KW-0238">DNA-binding</keyword>
<dbReference type="GO" id="GO:0005524">
    <property type="term" value="F:ATP binding"/>
    <property type="evidence" value="ECO:0007669"/>
    <property type="project" value="UniProtKB-UniRule"/>
</dbReference>
<accession>A0A975AHJ3</accession>
<evidence type="ECO:0000256" key="9">
    <source>
        <dbReference type="SAM" id="Coils"/>
    </source>
</evidence>
<feature type="domain" description="Smr" evidence="11">
    <location>
        <begin position="713"/>
        <end position="788"/>
    </location>
</feature>
<evidence type="ECO:0000313" key="13">
    <source>
        <dbReference type="Proteomes" id="UP000663499"/>
    </source>
</evidence>
<keyword evidence="4 8" id="KW-0378">Hydrolase</keyword>
<keyword evidence="13" id="KW-1185">Reference proteome</keyword>
<dbReference type="GO" id="GO:0019843">
    <property type="term" value="F:rRNA binding"/>
    <property type="evidence" value="ECO:0007669"/>
    <property type="project" value="UniProtKB-UniRule"/>
</dbReference>
<dbReference type="GO" id="GO:0045910">
    <property type="term" value="P:negative regulation of DNA recombination"/>
    <property type="evidence" value="ECO:0007669"/>
    <property type="project" value="InterPro"/>
</dbReference>
<evidence type="ECO:0000256" key="10">
    <source>
        <dbReference type="SAM" id="MobiDB-lite"/>
    </source>
</evidence>
<keyword evidence="9" id="KW-0175">Coiled coil</keyword>
<dbReference type="Pfam" id="PF20297">
    <property type="entry name" value="MSSS"/>
    <property type="match status" value="1"/>
</dbReference>
<dbReference type="InterPro" id="IPR045076">
    <property type="entry name" value="MutS"/>
</dbReference>
<comment type="function">
    <text evidence="8">Endonuclease that is involved in the suppression of homologous recombination and thus may have a key role in the control of bacterial genetic diversity.</text>
</comment>
<keyword evidence="3 8" id="KW-0547">Nucleotide-binding</keyword>
<dbReference type="FunFam" id="3.40.50.300:FF:000830">
    <property type="entry name" value="Endonuclease MutS2"/>
    <property type="match status" value="1"/>
</dbReference>
<keyword evidence="2 8" id="KW-0699">rRNA-binding</keyword>
<dbReference type="InterPro" id="IPR036187">
    <property type="entry name" value="DNA_mismatch_repair_MutS_sf"/>
</dbReference>
<organism evidence="12 13">
    <name type="scientific">Alkalibacter rhizosphaerae</name>
    <dbReference type="NCBI Taxonomy" id="2815577"/>
    <lineage>
        <taxon>Bacteria</taxon>
        <taxon>Bacillati</taxon>
        <taxon>Bacillota</taxon>
        <taxon>Clostridia</taxon>
        <taxon>Eubacteriales</taxon>
        <taxon>Eubacteriaceae</taxon>
        <taxon>Alkalibacter</taxon>
    </lineage>
</organism>
<dbReference type="GO" id="GO:0043023">
    <property type="term" value="F:ribosomal large subunit binding"/>
    <property type="evidence" value="ECO:0007669"/>
    <property type="project" value="UniProtKB-UniRule"/>
</dbReference>
<dbReference type="SUPFAM" id="SSF52540">
    <property type="entry name" value="P-loop containing nucleoside triphosphate hydrolases"/>
    <property type="match status" value="1"/>
</dbReference>
<dbReference type="InterPro" id="IPR027417">
    <property type="entry name" value="P-loop_NTPase"/>
</dbReference>
<dbReference type="GO" id="GO:0004519">
    <property type="term" value="F:endonuclease activity"/>
    <property type="evidence" value="ECO:0007669"/>
    <property type="project" value="UniProtKB-UniRule"/>
</dbReference>
<dbReference type="EC" id="3.1.-.-" evidence="8"/>
<evidence type="ECO:0000256" key="1">
    <source>
        <dbReference type="ARBA" id="ARBA00022722"/>
    </source>
</evidence>
<evidence type="ECO:0000313" key="12">
    <source>
        <dbReference type="EMBL" id="QSX08674.1"/>
    </source>
</evidence>
<dbReference type="InterPro" id="IPR002625">
    <property type="entry name" value="Smr_dom"/>
</dbReference>
<dbReference type="RefSeq" id="WP_207300015.1">
    <property type="nucleotide sequence ID" value="NZ_CP071444.1"/>
</dbReference>
<dbReference type="SMART" id="SM00534">
    <property type="entry name" value="MUTSac"/>
    <property type="match status" value="1"/>
</dbReference>
<comment type="similarity">
    <text evidence="8">Belongs to the DNA mismatch repair MutS family. MutS2 subfamily.</text>
</comment>
<dbReference type="InterPro" id="IPR000432">
    <property type="entry name" value="DNA_mismatch_repair_MutS_C"/>
</dbReference>
<name>A0A975AHJ3_9FIRM</name>
<dbReference type="Pfam" id="PF00488">
    <property type="entry name" value="MutS_V"/>
    <property type="match status" value="1"/>
</dbReference>
<feature type="binding site" evidence="8">
    <location>
        <begin position="335"/>
        <end position="342"/>
    </location>
    <ligand>
        <name>ATP</name>
        <dbReference type="ChEBI" id="CHEBI:30616"/>
    </ligand>
</feature>
<comment type="subunit">
    <text evidence="8">Homodimer. Binds to stalled ribosomes, contacting rRNA.</text>
</comment>
<protein>
    <recommendedName>
        <fullName evidence="8">Endonuclease MutS2</fullName>
        <ecNumber evidence="8">3.1.-.-</ecNumber>
    </recommendedName>
    <alternativeName>
        <fullName evidence="8">Ribosome-associated protein quality control-upstream factor</fullName>
        <shortName evidence="8">RQC-upstream factor</shortName>
        <shortName evidence="8">RqcU</shortName>
        <ecNumber evidence="8">3.6.4.-</ecNumber>
    </alternativeName>
</protein>
<dbReference type="HAMAP" id="MF_00092">
    <property type="entry name" value="MutS2"/>
    <property type="match status" value="1"/>
</dbReference>
<dbReference type="Gene3D" id="3.30.1370.110">
    <property type="match status" value="1"/>
</dbReference>
<keyword evidence="1 8" id="KW-0540">Nuclease</keyword>
<dbReference type="InterPro" id="IPR046893">
    <property type="entry name" value="MSSS"/>
</dbReference>
<dbReference type="GO" id="GO:0016887">
    <property type="term" value="F:ATP hydrolysis activity"/>
    <property type="evidence" value="ECO:0007669"/>
    <property type="project" value="InterPro"/>
</dbReference>
<evidence type="ECO:0000256" key="8">
    <source>
        <dbReference type="HAMAP-Rule" id="MF_00092"/>
    </source>
</evidence>
<dbReference type="PANTHER" id="PTHR48466">
    <property type="entry name" value="OS10G0509000 PROTEIN-RELATED"/>
    <property type="match status" value="1"/>
</dbReference>
<dbReference type="PIRSF" id="PIRSF005814">
    <property type="entry name" value="MutS_YshD"/>
    <property type="match status" value="1"/>
</dbReference>
<dbReference type="GO" id="GO:0030983">
    <property type="term" value="F:mismatched DNA binding"/>
    <property type="evidence" value="ECO:0007669"/>
    <property type="project" value="InterPro"/>
</dbReference>
<feature type="region of interest" description="Disordered" evidence="10">
    <location>
        <begin position="629"/>
        <end position="648"/>
    </location>
</feature>
<dbReference type="PROSITE" id="PS50828">
    <property type="entry name" value="SMR"/>
    <property type="match status" value="1"/>
</dbReference>
<evidence type="ECO:0000256" key="2">
    <source>
        <dbReference type="ARBA" id="ARBA00022730"/>
    </source>
</evidence>
<evidence type="ECO:0000256" key="6">
    <source>
        <dbReference type="ARBA" id="ARBA00022884"/>
    </source>
</evidence>
<dbReference type="CDD" id="cd03280">
    <property type="entry name" value="ABC_MutS2"/>
    <property type="match status" value="1"/>
</dbReference>
<proteinExistence type="inferred from homology"/>
<dbReference type="InterPro" id="IPR007696">
    <property type="entry name" value="DNA_mismatch_repair_MutS_core"/>
</dbReference>
<evidence type="ECO:0000256" key="4">
    <source>
        <dbReference type="ARBA" id="ARBA00022801"/>
    </source>
</evidence>
<reference evidence="12" key="1">
    <citation type="submission" date="2021-03" db="EMBL/GenBank/DDBJ databases">
        <title>Alkalibacter marinus sp. nov., isolated from tidal flat sediment.</title>
        <authorList>
            <person name="Namirimu T."/>
            <person name="Yang J.-A."/>
            <person name="Yang S.-H."/>
            <person name="Kim Y.-J."/>
            <person name="Kwon K.K."/>
        </authorList>
    </citation>
    <scope>NUCLEOTIDE SEQUENCE</scope>
    <source>
        <strain evidence="12">ES005</strain>
    </source>
</reference>
<dbReference type="GO" id="GO:0006298">
    <property type="term" value="P:mismatch repair"/>
    <property type="evidence" value="ECO:0007669"/>
    <property type="project" value="InterPro"/>
</dbReference>
<gene>
    <name evidence="8" type="primary">mutS2</name>
    <name evidence="8" type="synonym">rqcU</name>
    <name evidence="12" type="ORF">J0B03_00870</name>
</gene>
<sequence length="788" mass="89126">MNEKTFQVLEYHKILLIWNSFARSGSAKERIENTRPTTDPRKVEQLLQETDEGVVALYKNGNIPMAPFADLRPTLKRAAIRSMLSLKELLSIRDFLKITLDVVHYYQDIQERQTLLPTLSRMFDALDPVSDLRRRIENTVLSEEEISDSASPELFRTRREIHRKNAQIREKLQSMIGLTAYQKHLQDNLITIRQDRFVLPVKQESRSSIPGIVHDQSSSGATLFIEPMAVVEMNNAIRTLRLEEDREIERILQELTEYVGEQKQILEYDYDLLVQLDVIFARSRYALELKANRPKLQEERGIHFYQARHPLIPADEVVASDIHIGGEYSILIVTGPNTGGKTVALKTTGLLCLMAQSGLFLPVKEGSSWSMFQKVYADIGDEQSIEQSLSTFSSHMSNIVRIVEEADQESLVLFDELGAGTDPVEGAALAMSILDHLYHRKVFSMVTTHYSELKQYALSTDGMENASVEFDVATLRPTYRLTIGIPGKSNAFEIAGRLGLRREIIDKAGEYLSEDTIRFEDVLHEIQENQKKARTELEKILRQKDVMERETVKLKQRQEALEDKERQAKEKATMEALQIIEDAKTLAGDIIQEMKQIKSEKTKDAFKDLESKRRALKEWEDVLSEDLGPIKRKTPSKTGRTPKPGDDVLINSMNQKAVMLSKPDKDGNVLVEAGIMKIRIPLSDLSRLEGKKDPMAGGRRTVARKAASIKSSVDVRGMTGEEAMLDVEKYLDDAVLANLKTVTIVHGKGTGVLRKTIHDLLKNHRSVESYRIGAFNEGGDGATIVTLK</sequence>
<dbReference type="SMART" id="SM00533">
    <property type="entry name" value="MUTSd"/>
    <property type="match status" value="1"/>
</dbReference>
<evidence type="ECO:0000256" key="7">
    <source>
        <dbReference type="ARBA" id="ARBA00023125"/>
    </source>
</evidence>
<dbReference type="KEGG" id="alka:J0B03_00870"/>
<dbReference type="AlphaFoldDB" id="A0A975AHJ3"/>
<dbReference type="GO" id="GO:0072344">
    <property type="term" value="P:rescue of stalled ribosome"/>
    <property type="evidence" value="ECO:0007669"/>
    <property type="project" value="UniProtKB-UniRule"/>
</dbReference>
<evidence type="ECO:0000259" key="11">
    <source>
        <dbReference type="PROSITE" id="PS50828"/>
    </source>
</evidence>
<keyword evidence="6 8" id="KW-0694">RNA-binding</keyword>
<keyword evidence="5 8" id="KW-0067">ATP-binding</keyword>
<dbReference type="GO" id="GO:0140664">
    <property type="term" value="F:ATP-dependent DNA damage sensor activity"/>
    <property type="evidence" value="ECO:0007669"/>
    <property type="project" value="InterPro"/>
</dbReference>
<dbReference type="EMBL" id="CP071444">
    <property type="protein sequence ID" value="QSX08674.1"/>
    <property type="molecule type" value="Genomic_DNA"/>
</dbReference>
<dbReference type="Proteomes" id="UP000663499">
    <property type="component" value="Chromosome"/>
</dbReference>